<dbReference type="PANTHER" id="PTHR31528:SF3">
    <property type="entry name" value="THIAMINE BIOSYNTHESIS PROTEIN HI_0357-RELATED"/>
    <property type="match status" value="1"/>
</dbReference>
<dbReference type="Pfam" id="PF09084">
    <property type="entry name" value="NMT1"/>
    <property type="match status" value="1"/>
</dbReference>
<dbReference type="AlphaFoldDB" id="A0A1E7DQ18"/>
<dbReference type="OrthoDB" id="9815602at2"/>
<dbReference type="PANTHER" id="PTHR31528">
    <property type="entry name" value="4-AMINO-5-HYDROXYMETHYL-2-METHYLPYRIMIDINE PHOSPHATE SYNTHASE THI11-RELATED"/>
    <property type="match status" value="1"/>
</dbReference>
<feature type="chain" id="PRO_5009191483" evidence="1">
    <location>
        <begin position="22"/>
        <end position="339"/>
    </location>
</feature>
<evidence type="ECO:0000256" key="1">
    <source>
        <dbReference type="SAM" id="SignalP"/>
    </source>
</evidence>
<evidence type="ECO:0000313" key="4">
    <source>
        <dbReference type="Proteomes" id="UP000095658"/>
    </source>
</evidence>
<dbReference type="Gene3D" id="3.40.190.10">
    <property type="entry name" value="Periplasmic binding protein-like II"/>
    <property type="match status" value="2"/>
</dbReference>
<evidence type="ECO:0000259" key="2">
    <source>
        <dbReference type="Pfam" id="PF09084"/>
    </source>
</evidence>
<proteinExistence type="predicted"/>
<organism evidence="3 4">
    <name type="scientific">Domibacillus iocasae</name>
    <dbReference type="NCBI Taxonomy" id="1714016"/>
    <lineage>
        <taxon>Bacteria</taxon>
        <taxon>Bacillati</taxon>
        <taxon>Bacillota</taxon>
        <taxon>Bacilli</taxon>
        <taxon>Bacillales</taxon>
        <taxon>Bacillaceae</taxon>
        <taxon>Domibacillus</taxon>
    </lineage>
</organism>
<sequence length="339" mass="37550">MKKWTAGILAALLLAGCGSSAKEEGTEKATGGGSEEQELRDVSIMLDWYPNAVHSFLYVAEEKGYFEEEGINLDIQFPANATDPIAMAASDQVTLAITYQPDVIVARTEQNVGVKSVGAIVREPLNRVVSLAESNIQSPKDLEGKIVGYTGIPLNESIVQTMVEQDGGDPSKVELIDVGFELNSTLISKKADAVVGAYINHEVPLLEFEGYKTSNFDLTEYGVPSFYELIAVTSDKTWEENPELIEAFWRAAGKGFDDMKANPEEALDILMANQETENFPLEEEVEKESMDILLPLMESEQGFGYQEEEPWKETAEWMKETGLIEKDPKIDELFVNMPE</sequence>
<feature type="signal peptide" evidence="1">
    <location>
        <begin position="1"/>
        <end position="21"/>
    </location>
</feature>
<evidence type="ECO:0000313" key="3">
    <source>
        <dbReference type="EMBL" id="OES45187.1"/>
    </source>
</evidence>
<gene>
    <name evidence="3" type="ORF">BA724_04045</name>
</gene>
<dbReference type="Proteomes" id="UP000095658">
    <property type="component" value="Unassembled WGS sequence"/>
</dbReference>
<keyword evidence="1" id="KW-0732">Signal</keyword>
<dbReference type="SUPFAM" id="SSF53850">
    <property type="entry name" value="Periplasmic binding protein-like II"/>
    <property type="match status" value="1"/>
</dbReference>
<keyword evidence="4" id="KW-1185">Reference proteome</keyword>
<protein>
    <submittedName>
        <fullName evidence="3">ABC transporter substrate-binding protein</fullName>
    </submittedName>
</protein>
<name>A0A1E7DQ18_9BACI</name>
<dbReference type="InterPro" id="IPR027939">
    <property type="entry name" value="NMT1/THI5"/>
</dbReference>
<dbReference type="RefSeq" id="WP_069938068.1">
    <property type="nucleotide sequence ID" value="NZ_MAMP01000020.1"/>
</dbReference>
<reference evidence="3 4" key="1">
    <citation type="submission" date="2016-06" db="EMBL/GenBank/DDBJ databases">
        <title>Domibacillus iocasae genome sequencing.</title>
        <authorList>
            <person name="Verma A."/>
            <person name="Pal Y."/>
            <person name="Ojha A.K."/>
            <person name="Krishnamurthi S."/>
        </authorList>
    </citation>
    <scope>NUCLEOTIDE SEQUENCE [LARGE SCALE GENOMIC DNA]</scope>
    <source>
        <strain evidence="3 4">DSM 29979</strain>
    </source>
</reference>
<dbReference type="STRING" id="1714016.BA724_04045"/>
<dbReference type="InterPro" id="IPR015168">
    <property type="entry name" value="SsuA/THI5"/>
</dbReference>
<dbReference type="PROSITE" id="PS51257">
    <property type="entry name" value="PROKAR_LIPOPROTEIN"/>
    <property type="match status" value="1"/>
</dbReference>
<feature type="domain" description="SsuA/THI5-like" evidence="2">
    <location>
        <begin position="51"/>
        <end position="266"/>
    </location>
</feature>
<dbReference type="EMBL" id="MAMP01000020">
    <property type="protein sequence ID" value="OES45187.1"/>
    <property type="molecule type" value="Genomic_DNA"/>
</dbReference>
<dbReference type="GO" id="GO:0009228">
    <property type="term" value="P:thiamine biosynthetic process"/>
    <property type="evidence" value="ECO:0007669"/>
    <property type="project" value="InterPro"/>
</dbReference>
<accession>A0A1E7DQ18</accession>
<comment type="caution">
    <text evidence="3">The sequence shown here is derived from an EMBL/GenBank/DDBJ whole genome shotgun (WGS) entry which is preliminary data.</text>
</comment>